<dbReference type="GO" id="GO:0003746">
    <property type="term" value="F:translation elongation factor activity"/>
    <property type="evidence" value="ECO:0007669"/>
    <property type="project" value="UniProtKB-UniRule"/>
</dbReference>
<reference evidence="7 8" key="1">
    <citation type="journal article" date="2011" name="Proc. Natl. Acad. Sci. U.S.A.">
        <title>Niche of harmful alga Aureococcus anophagefferens revealed through ecogenomics.</title>
        <authorList>
            <person name="Gobler C.J."/>
            <person name="Berry D.L."/>
            <person name="Dyhrman S.T."/>
            <person name="Wilhelm S.W."/>
            <person name="Salamov A."/>
            <person name="Lobanov A.V."/>
            <person name="Zhang Y."/>
            <person name="Collier J.L."/>
            <person name="Wurch L.L."/>
            <person name="Kustka A.B."/>
            <person name="Dill B.D."/>
            <person name="Shah M."/>
            <person name="VerBerkmoes N.C."/>
            <person name="Kuo A."/>
            <person name="Terry A."/>
            <person name="Pangilinan J."/>
            <person name="Lindquist E.A."/>
            <person name="Lucas S."/>
            <person name="Paulsen I.T."/>
            <person name="Hattenrath-Lehmann T.K."/>
            <person name="Talmage S.C."/>
            <person name="Walker E.A."/>
            <person name="Koch F."/>
            <person name="Burson A.M."/>
            <person name="Marcoval M.A."/>
            <person name="Tang Y.Z."/>
            <person name="Lecleir G.R."/>
            <person name="Coyne K.J."/>
            <person name="Berg G.M."/>
            <person name="Bertrand E.M."/>
            <person name="Saito M.A."/>
            <person name="Gladyshev V.N."/>
            <person name="Grigoriev I.V."/>
        </authorList>
    </citation>
    <scope>NUCLEOTIDE SEQUENCE [LARGE SCALE GENOMIC DNA]</scope>
    <source>
        <strain evidence="8">CCMP 1984</strain>
    </source>
</reference>
<evidence type="ECO:0000256" key="5">
    <source>
        <dbReference type="RuleBase" id="RU000642"/>
    </source>
</evidence>
<dbReference type="SUPFAM" id="SSF54713">
    <property type="entry name" value="Elongation factor Ts (EF-Ts), dimerisation domain"/>
    <property type="match status" value="1"/>
</dbReference>
<dbReference type="InterPro" id="IPR018101">
    <property type="entry name" value="Transl_elong_Ts_CS"/>
</dbReference>
<evidence type="ECO:0000256" key="4">
    <source>
        <dbReference type="HAMAP-Rule" id="MF_03135"/>
    </source>
</evidence>
<organism evidence="8">
    <name type="scientific">Aureococcus anophagefferens</name>
    <name type="common">Harmful bloom alga</name>
    <dbReference type="NCBI Taxonomy" id="44056"/>
    <lineage>
        <taxon>Eukaryota</taxon>
        <taxon>Sar</taxon>
        <taxon>Stramenopiles</taxon>
        <taxon>Ochrophyta</taxon>
        <taxon>Pelagophyceae</taxon>
        <taxon>Pelagomonadales</taxon>
        <taxon>Pelagomonadaceae</taxon>
        <taxon>Aureococcus</taxon>
    </lineage>
</organism>
<dbReference type="eggNOG" id="KOG1071">
    <property type="taxonomic scope" value="Eukaryota"/>
</dbReference>
<protein>
    <recommendedName>
        <fullName evidence="4">Elongation factor Ts, mitochondrial</fullName>
        <shortName evidence="4">EF-Ts</shortName>
        <shortName evidence="4">EF-TsMt</shortName>
    </recommendedName>
</protein>
<dbReference type="PANTHER" id="PTHR11741">
    <property type="entry name" value="ELONGATION FACTOR TS"/>
    <property type="match status" value="1"/>
</dbReference>
<comment type="function">
    <text evidence="4 5">Associates with the EF-Tu.GDP complex and induces the exchange of GDP to GTP. It remains bound to the aminoacyl-tRNA.EF-Tu.GTP complex up to the GTP hydrolysis stage on the ribosome.</text>
</comment>
<dbReference type="GeneID" id="20219667"/>
<dbReference type="GO" id="GO:0005739">
    <property type="term" value="C:mitochondrion"/>
    <property type="evidence" value="ECO:0007669"/>
    <property type="project" value="UniProtKB-SubCell"/>
</dbReference>
<dbReference type="AlphaFoldDB" id="F0Y3Z9"/>
<dbReference type="FunCoup" id="F0Y3Z9">
    <property type="interactions" value="254"/>
</dbReference>
<dbReference type="NCBIfam" id="TIGR00116">
    <property type="entry name" value="tsf"/>
    <property type="match status" value="1"/>
</dbReference>
<keyword evidence="8" id="KW-1185">Reference proteome</keyword>
<dbReference type="EMBL" id="GL833124">
    <property type="protein sequence ID" value="EGB10484.1"/>
    <property type="molecule type" value="Genomic_DNA"/>
</dbReference>
<evidence type="ECO:0000256" key="2">
    <source>
        <dbReference type="ARBA" id="ARBA00022768"/>
    </source>
</evidence>
<dbReference type="FunFam" id="1.10.286.20:FF:000001">
    <property type="entry name" value="Elongation factor Ts"/>
    <property type="match status" value="1"/>
</dbReference>
<dbReference type="OrthoDB" id="277235at2759"/>
<dbReference type="KEGG" id="aaf:AURANDRAFT_22852"/>
<dbReference type="OMA" id="YLHRCPR"/>
<dbReference type="Gene3D" id="1.10.8.10">
    <property type="entry name" value="DNA helicase RuvA subunit, C-terminal domain"/>
    <property type="match status" value="1"/>
</dbReference>
<evidence type="ECO:0000256" key="3">
    <source>
        <dbReference type="ARBA" id="ARBA00022917"/>
    </source>
</evidence>
<dbReference type="Gene3D" id="3.30.479.20">
    <property type="entry name" value="Elongation factor Ts, dimerisation domain"/>
    <property type="match status" value="2"/>
</dbReference>
<proteinExistence type="inferred from homology"/>
<dbReference type="Proteomes" id="UP000002729">
    <property type="component" value="Unassembled WGS sequence"/>
</dbReference>
<accession>F0Y3Z9</accession>
<evidence type="ECO:0000313" key="8">
    <source>
        <dbReference type="Proteomes" id="UP000002729"/>
    </source>
</evidence>
<dbReference type="RefSeq" id="XP_009035276.1">
    <property type="nucleotide sequence ID" value="XM_009037028.1"/>
</dbReference>
<dbReference type="InterPro" id="IPR014039">
    <property type="entry name" value="Transl_elong_EFTs/EF1B_dimer"/>
</dbReference>
<keyword evidence="3 4" id="KW-0648">Protein biosynthesis</keyword>
<name>F0Y3Z9_AURAN</name>
<keyword evidence="4" id="KW-0496">Mitochondrion</keyword>
<keyword evidence="2 4" id="KW-0251">Elongation factor</keyword>
<sequence>MSVQLIKQLRAASGARMVDCKAAIEACGNVDDAFEWLRKKGIARAAKLSDRGLVAFRRAGGVGCLVEVNSETDFVARNAKFQAFVGDLADATLRRYGDLGAAASAATGAARVDGDALAALALANGEPCADAAAALSAHVGERVVVRRARLLGGDVVGAYAHAAVGPGAGLAASLVALSGDVAGRDAAGLDAVAKAAAMHAVAARPVYLDAGRVPADVLAKERAVLVDQLADSGKPENIVEKIVAARLAKFAGEKSLAGQAHVVEGGKATVAAVVAKALPGFEVSGFALCTVGGDDAAE</sequence>
<dbReference type="InterPro" id="IPR009060">
    <property type="entry name" value="UBA-like_sf"/>
</dbReference>
<dbReference type="FunFam" id="1.10.8.10:FF:000001">
    <property type="entry name" value="Elongation factor Ts"/>
    <property type="match status" value="1"/>
</dbReference>
<feature type="domain" description="Translation elongation factor EFTs/EF1B dimerisation" evidence="6">
    <location>
        <begin position="63"/>
        <end position="292"/>
    </location>
</feature>
<comment type="subcellular location">
    <subcellularLocation>
        <location evidence="4">Mitochondrion</location>
    </subcellularLocation>
</comment>
<dbReference type="CDD" id="cd14275">
    <property type="entry name" value="UBA_EF-Ts"/>
    <property type="match status" value="1"/>
</dbReference>
<dbReference type="InParanoid" id="F0Y3Z9"/>
<evidence type="ECO:0000256" key="1">
    <source>
        <dbReference type="ARBA" id="ARBA00005532"/>
    </source>
</evidence>
<dbReference type="InterPro" id="IPR001816">
    <property type="entry name" value="Transl_elong_EFTs/EF1B"/>
</dbReference>
<dbReference type="HAMAP" id="MF_00050">
    <property type="entry name" value="EF_Ts"/>
    <property type="match status" value="1"/>
</dbReference>
<dbReference type="PANTHER" id="PTHR11741:SF0">
    <property type="entry name" value="ELONGATION FACTOR TS, MITOCHONDRIAL"/>
    <property type="match status" value="1"/>
</dbReference>
<dbReference type="InterPro" id="IPR036402">
    <property type="entry name" value="EF-Ts_dimer_sf"/>
</dbReference>
<dbReference type="SUPFAM" id="SSF46934">
    <property type="entry name" value="UBA-like"/>
    <property type="match status" value="1"/>
</dbReference>
<dbReference type="Pfam" id="PF00889">
    <property type="entry name" value="EF_TS"/>
    <property type="match status" value="1"/>
</dbReference>
<dbReference type="PROSITE" id="PS01127">
    <property type="entry name" value="EF_TS_2"/>
    <property type="match status" value="1"/>
</dbReference>
<evidence type="ECO:0000313" key="7">
    <source>
        <dbReference type="EMBL" id="EGB10484.1"/>
    </source>
</evidence>
<gene>
    <name evidence="7" type="ORF">AURANDRAFT_22852</name>
</gene>
<comment type="similarity">
    <text evidence="1 4 5">Belongs to the EF-Ts family.</text>
</comment>
<dbReference type="Gene3D" id="1.10.286.20">
    <property type="match status" value="1"/>
</dbReference>
<evidence type="ECO:0000259" key="6">
    <source>
        <dbReference type="Pfam" id="PF00889"/>
    </source>
</evidence>